<dbReference type="NCBIfam" id="TIGR02121">
    <property type="entry name" value="Na_Pro_sym"/>
    <property type="match status" value="1"/>
</dbReference>
<feature type="transmembrane region" description="Helical" evidence="14">
    <location>
        <begin position="5"/>
        <end position="24"/>
    </location>
</feature>
<dbReference type="AlphaFoldDB" id="A0A9D1HIS3"/>
<evidence type="ECO:0000256" key="6">
    <source>
        <dbReference type="ARBA" id="ARBA00022847"/>
    </source>
</evidence>
<comment type="caution">
    <text evidence="15">The sequence shown here is derived from an EMBL/GenBank/DDBJ whole genome shotgun (WGS) entry which is preliminary data.</text>
</comment>
<feature type="transmembrane region" description="Helical" evidence="14">
    <location>
        <begin position="313"/>
        <end position="335"/>
    </location>
</feature>
<keyword evidence="3 14" id="KW-0813">Transport</keyword>
<evidence type="ECO:0000313" key="15">
    <source>
        <dbReference type="EMBL" id="HIU09867.1"/>
    </source>
</evidence>
<dbReference type="GO" id="GO:0031402">
    <property type="term" value="F:sodium ion binding"/>
    <property type="evidence" value="ECO:0007669"/>
    <property type="project" value="UniProtKB-UniRule"/>
</dbReference>
<sequence>MDFVVLGCIVVYLAILLAVGFYSYSKSSTMAEYILGDRGLGKWTTALSAQASDMSGWLLMGLPGALYVGGLCEAWIAIGLAIGTYLNWRFIAYRLRIFSESLDNALTMPEYLSNRFHDNKNLLKTVTAIFITIFFLIYTASAIVAGAKLFSTVFNMSYMVALLIGWLLILIYTFAGGFLAVCWTDFIQGMLMFFAMVIVPVTMFIMLGANWGDIAPLLESGGDTYLKLSGSTSGMDWKSILSNLAWGLGYFGMPHIIVRFMAIKDPKELKYSRIIATGWVLITLGAAICIGILGRAFVTKFGLPFTDADAESIFLVAIDYIFPSVFAGWLLAAVLSATMSTADSQLLVSASSISNDLVKSFNKKIPDKKLLWISRVSVLMIAILALAIAIDPNNSIMGLVSNGWAGLGGAFSAIMLLSLFWRKTSLKGAVTGILVGGSTVILWLIFGGNTGIYALLPGFIFSALSIIIVSLIWPDKESEELFDKAIKNL</sequence>
<feature type="transmembrane region" description="Helical" evidence="14">
    <location>
        <begin position="122"/>
        <end position="146"/>
    </location>
</feature>
<feature type="transmembrane region" description="Helical" evidence="14">
    <location>
        <begin position="64"/>
        <end position="86"/>
    </location>
</feature>
<evidence type="ECO:0000256" key="13">
    <source>
        <dbReference type="RuleBase" id="RU362091"/>
    </source>
</evidence>
<evidence type="ECO:0000256" key="1">
    <source>
        <dbReference type="ARBA" id="ARBA00004651"/>
    </source>
</evidence>
<evidence type="ECO:0000256" key="2">
    <source>
        <dbReference type="ARBA" id="ARBA00006434"/>
    </source>
</evidence>
<evidence type="ECO:0000256" key="3">
    <source>
        <dbReference type="ARBA" id="ARBA00022448"/>
    </source>
</evidence>
<organism evidence="15 16">
    <name type="scientific">Candidatus Avidehalobacter gallistercoris</name>
    <dbReference type="NCBI Taxonomy" id="2840694"/>
    <lineage>
        <taxon>Bacteria</taxon>
        <taxon>Bacillati</taxon>
        <taxon>Bacillota</taxon>
        <taxon>Clostridia</taxon>
        <taxon>Eubacteriales</taxon>
        <taxon>Peptococcaceae</taxon>
        <taxon>Peptococcaceae incertae sedis</taxon>
        <taxon>Candidatus Avidehalobacter</taxon>
    </lineage>
</organism>
<evidence type="ECO:0000256" key="14">
    <source>
        <dbReference type="RuleBase" id="RU366012"/>
    </source>
</evidence>
<keyword evidence="10 14" id="KW-0472">Membrane</keyword>
<dbReference type="InterPro" id="IPR050277">
    <property type="entry name" value="Sodium:Solute_Symporter"/>
</dbReference>
<dbReference type="GO" id="GO:0005886">
    <property type="term" value="C:plasma membrane"/>
    <property type="evidence" value="ECO:0007669"/>
    <property type="project" value="UniProtKB-SubCell"/>
</dbReference>
<reference evidence="15" key="2">
    <citation type="journal article" date="2021" name="PeerJ">
        <title>Extensive microbial diversity within the chicken gut microbiome revealed by metagenomics and culture.</title>
        <authorList>
            <person name="Gilroy R."/>
            <person name="Ravi A."/>
            <person name="Getino M."/>
            <person name="Pursley I."/>
            <person name="Horton D.L."/>
            <person name="Alikhan N.F."/>
            <person name="Baker D."/>
            <person name="Gharbi K."/>
            <person name="Hall N."/>
            <person name="Watson M."/>
            <person name="Adriaenssens E.M."/>
            <person name="Foster-Nyarko E."/>
            <person name="Jarju S."/>
            <person name="Secka A."/>
            <person name="Antonio M."/>
            <person name="Oren A."/>
            <person name="Chaudhuri R.R."/>
            <person name="La Ragione R."/>
            <person name="Hildebrand F."/>
            <person name="Pallen M.J."/>
        </authorList>
    </citation>
    <scope>NUCLEOTIDE SEQUENCE</scope>
    <source>
        <strain evidence="15">2830</strain>
    </source>
</reference>
<protein>
    <recommendedName>
        <fullName evidence="14">Sodium/proline symporter</fullName>
    </recommendedName>
    <alternativeName>
        <fullName evidence="14">Proline permease</fullName>
    </alternativeName>
</protein>
<dbReference type="Proteomes" id="UP000824124">
    <property type="component" value="Unassembled WGS sequence"/>
</dbReference>
<dbReference type="InterPro" id="IPR011851">
    <property type="entry name" value="Na/Pro_symporter"/>
</dbReference>
<keyword evidence="14" id="KW-0029">Amino-acid transport</keyword>
<dbReference type="InterPro" id="IPR001734">
    <property type="entry name" value="Na/solute_symporter"/>
</dbReference>
<feature type="transmembrane region" description="Helical" evidence="14">
    <location>
        <begin position="428"/>
        <end position="446"/>
    </location>
</feature>
<proteinExistence type="inferred from homology"/>
<keyword evidence="8 14" id="KW-0915">Sodium</keyword>
<keyword evidence="7 14" id="KW-1133">Transmembrane helix</keyword>
<keyword evidence="5 14" id="KW-0812">Transmembrane</keyword>
<evidence type="ECO:0000256" key="9">
    <source>
        <dbReference type="ARBA" id="ARBA00023065"/>
    </source>
</evidence>
<accession>A0A9D1HIS3</accession>
<gene>
    <name evidence="15" type="primary">putP</name>
    <name evidence="15" type="ORF">IAB00_01220</name>
</gene>
<comment type="subcellular location">
    <subcellularLocation>
        <location evidence="1 14">Cell membrane</location>
        <topology evidence="1 14">Multi-pass membrane protein</topology>
    </subcellularLocation>
</comment>
<dbReference type="EMBL" id="DVMH01000009">
    <property type="protein sequence ID" value="HIU09867.1"/>
    <property type="molecule type" value="Genomic_DNA"/>
</dbReference>
<name>A0A9D1HIS3_9FIRM</name>
<dbReference type="Gene3D" id="1.20.1730.10">
    <property type="entry name" value="Sodium/glucose cotransporter"/>
    <property type="match status" value="1"/>
</dbReference>
<dbReference type="CDD" id="cd11475">
    <property type="entry name" value="SLC5sbd_PutP"/>
    <property type="match status" value="1"/>
</dbReference>
<comment type="function">
    <text evidence="14">Catalyzes the sodium-dependent uptake of extracellular L-proline.</text>
</comment>
<dbReference type="PANTHER" id="PTHR48086">
    <property type="entry name" value="SODIUM/PROLINE SYMPORTER-RELATED"/>
    <property type="match status" value="1"/>
</dbReference>
<feature type="transmembrane region" description="Helical" evidence="14">
    <location>
        <begin position="274"/>
        <end position="293"/>
    </location>
</feature>
<dbReference type="InterPro" id="IPR038377">
    <property type="entry name" value="Na/Glc_symporter_sf"/>
</dbReference>
<feature type="transmembrane region" description="Helical" evidence="14">
    <location>
        <begin position="402"/>
        <end position="421"/>
    </location>
</feature>
<feature type="transmembrane region" description="Helical" evidence="14">
    <location>
        <begin position="452"/>
        <end position="473"/>
    </location>
</feature>
<comment type="similarity">
    <text evidence="2 13">Belongs to the sodium:solute symporter (SSF) (TC 2.A.21) family.</text>
</comment>
<evidence type="ECO:0000256" key="5">
    <source>
        <dbReference type="ARBA" id="ARBA00022692"/>
    </source>
</evidence>
<feature type="transmembrane region" description="Helical" evidence="14">
    <location>
        <begin position="158"/>
        <end position="183"/>
    </location>
</feature>
<evidence type="ECO:0000256" key="10">
    <source>
        <dbReference type="ARBA" id="ARBA00023136"/>
    </source>
</evidence>
<evidence type="ECO:0000256" key="4">
    <source>
        <dbReference type="ARBA" id="ARBA00022475"/>
    </source>
</evidence>
<dbReference type="GO" id="GO:0015824">
    <property type="term" value="P:proline transport"/>
    <property type="evidence" value="ECO:0007669"/>
    <property type="project" value="UniProtKB-UniRule"/>
</dbReference>
<feature type="transmembrane region" description="Helical" evidence="14">
    <location>
        <begin position="370"/>
        <end position="390"/>
    </location>
</feature>
<reference evidence="15" key="1">
    <citation type="submission" date="2020-10" db="EMBL/GenBank/DDBJ databases">
        <authorList>
            <person name="Gilroy R."/>
        </authorList>
    </citation>
    <scope>NUCLEOTIDE SEQUENCE</scope>
    <source>
        <strain evidence="15">2830</strain>
    </source>
</reference>
<evidence type="ECO:0000256" key="12">
    <source>
        <dbReference type="ARBA" id="ARBA00033708"/>
    </source>
</evidence>
<dbReference type="NCBIfam" id="TIGR00813">
    <property type="entry name" value="sss"/>
    <property type="match status" value="1"/>
</dbReference>
<keyword evidence="6 14" id="KW-0769">Symport</keyword>
<evidence type="ECO:0000256" key="8">
    <source>
        <dbReference type="ARBA" id="ARBA00023053"/>
    </source>
</evidence>
<feature type="transmembrane region" description="Helical" evidence="14">
    <location>
        <begin position="190"/>
        <end position="211"/>
    </location>
</feature>
<feature type="transmembrane region" description="Helical" evidence="14">
    <location>
        <begin position="244"/>
        <end position="262"/>
    </location>
</feature>
<keyword evidence="9 14" id="KW-0406">Ion transport</keyword>
<dbReference type="PROSITE" id="PS50283">
    <property type="entry name" value="NA_SOLUT_SYMP_3"/>
    <property type="match status" value="1"/>
</dbReference>
<evidence type="ECO:0000256" key="7">
    <source>
        <dbReference type="ARBA" id="ARBA00022989"/>
    </source>
</evidence>
<dbReference type="PANTHER" id="PTHR48086:SF3">
    <property type="entry name" value="SODIUM_PROLINE SYMPORTER"/>
    <property type="match status" value="1"/>
</dbReference>
<dbReference type="GO" id="GO:0005298">
    <property type="term" value="F:proline:sodium symporter activity"/>
    <property type="evidence" value="ECO:0007669"/>
    <property type="project" value="UniProtKB-UniRule"/>
</dbReference>
<evidence type="ECO:0000313" key="16">
    <source>
        <dbReference type="Proteomes" id="UP000824124"/>
    </source>
</evidence>
<keyword evidence="11 14" id="KW-0739">Sodium transport</keyword>
<keyword evidence="4 14" id="KW-1003">Cell membrane</keyword>
<comment type="catalytic activity">
    <reaction evidence="12">
        <text>L-proline(in) + Na(+)(in) = L-proline(out) + Na(+)(out)</text>
        <dbReference type="Rhea" id="RHEA:28967"/>
        <dbReference type="ChEBI" id="CHEBI:29101"/>
        <dbReference type="ChEBI" id="CHEBI:60039"/>
    </reaction>
</comment>
<evidence type="ECO:0000256" key="11">
    <source>
        <dbReference type="ARBA" id="ARBA00023201"/>
    </source>
</evidence>
<dbReference type="GO" id="GO:0015193">
    <property type="term" value="F:L-proline transmembrane transporter activity"/>
    <property type="evidence" value="ECO:0007669"/>
    <property type="project" value="TreeGrafter"/>
</dbReference>
<dbReference type="Pfam" id="PF00474">
    <property type="entry name" value="SSF"/>
    <property type="match status" value="1"/>
</dbReference>